<evidence type="ECO:0000313" key="3">
    <source>
        <dbReference type="Proteomes" id="UP001595829"/>
    </source>
</evidence>
<dbReference type="Pfam" id="PF04545">
    <property type="entry name" value="Sigma70_r4"/>
    <property type="match status" value="1"/>
</dbReference>
<accession>A0ABV9XLC6</accession>
<name>A0ABV9XLC6_9ACTN</name>
<dbReference type="Gene3D" id="1.10.10.10">
    <property type="entry name" value="Winged helix-like DNA-binding domain superfamily/Winged helix DNA-binding domain"/>
    <property type="match status" value="1"/>
</dbReference>
<protein>
    <submittedName>
        <fullName evidence="2">Sigma factor-like helix-turn-helix DNA-binding protein</fullName>
    </submittedName>
</protein>
<reference evidence="3" key="1">
    <citation type="journal article" date="2019" name="Int. J. Syst. Evol. Microbiol.">
        <title>The Global Catalogue of Microorganisms (GCM) 10K type strain sequencing project: providing services to taxonomists for standard genome sequencing and annotation.</title>
        <authorList>
            <consortium name="The Broad Institute Genomics Platform"/>
            <consortium name="The Broad Institute Genome Sequencing Center for Infectious Disease"/>
            <person name="Wu L."/>
            <person name="Ma J."/>
        </authorList>
    </citation>
    <scope>NUCLEOTIDE SEQUENCE [LARGE SCALE GENOMIC DNA]</scope>
    <source>
        <strain evidence="3">CGMCC 4.1648</strain>
    </source>
</reference>
<dbReference type="EMBL" id="JBHSJD010000024">
    <property type="protein sequence ID" value="MFC5026156.1"/>
    <property type="molecule type" value="Genomic_DNA"/>
</dbReference>
<feature type="domain" description="RNA polymerase sigma-70 region 4" evidence="1">
    <location>
        <begin position="87"/>
        <end position="136"/>
    </location>
</feature>
<organism evidence="2 3">
    <name type="scientific">Streptomyces coeruleoprunus</name>
    <dbReference type="NCBI Taxonomy" id="285563"/>
    <lineage>
        <taxon>Bacteria</taxon>
        <taxon>Bacillati</taxon>
        <taxon>Actinomycetota</taxon>
        <taxon>Actinomycetes</taxon>
        <taxon>Kitasatosporales</taxon>
        <taxon>Streptomycetaceae</taxon>
        <taxon>Streptomyces</taxon>
    </lineage>
</organism>
<dbReference type="SUPFAM" id="SSF88659">
    <property type="entry name" value="Sigma3 and sigma4 domains of RNA polymerase sigma factors"/>
    <property type="match status" value="1"/>
</dbReference>
<proteinExistence type="predicted"/>
<gene>
    <name evidence="2" type="ORF">ACFPM3_28900</name>
</gene>
<sequence>MVAEDFAVFVAGTAGRLLHLATLLTSEPAEPPGANPHAQRLLAAALGATYAHWDRLRGEDPYIAARRELTVRFARAAWRHHRGRGGVLSRLTPRERLAVVLRHREGLYEEQVAALMGLPEERVRALCRHAVRALRATSPAGAP</sequence>
<dbReference type="InterPro" id="IPR007630">
    <property type="entry name" value="RNA_pol_sigma70_r4"/>
</dbReference>
<dbReference type="InterPro" id="IPR013324">
    <property type="entry name" value="RNA_pol_sigma_r3/r4-like"/>
</dbReference>
<evidence type="ECO:0000259" key="1">
    <source>
        <dbReference type="Pfam" id="PF04545"/>
    </source>
</evidence>
<evidence type="ECO:0000313" key="2">
    <source>
        <dbReference type="EMBL" id="MFC5026156.1"/>
    </source>
</evidence>
<comment type="caution">
    <text evidence="2">The sequence shown here is derived from an EMBL/GenBank/DDBJ whole genome shotgun (WGS) entry which is preliminary data.</text>
</comment>
<dbReference type="InterPro" id="IPR036388">
    <property type="entry name" value="WH-like_DNA-bd_sf"/>
</dbReference>
<keyword evidence="3" id="KW-1185">Reference proteome</keyword>
<dbReference type="CDD" id="cd06171">
    <property type="entry name" value="Sigma70_r4"/>
    <property type="match status" value="1"/>
</dbReference>
<dbReference type="Proteomes" id="UP001595829">
    <property type="component" value="Unassembled WGS sequence"/>
</dbReference>
<dbReference type="RefSeq" id="WP_345689702.1">
    <property type="nucleotide sequence ID" value="NZ_BAABIT010000001.1"/>
</dbReference>